<dbReference type="Proteomes" id="UP000002279">
    <property type="component" value="Unplaced"/>
</dbReference>
<reference evidence="1" key="1">
    <citation type="submission" date="2025-08" db="UniProtKB">
        <authorList>
            <consortium name="Ensembl"/>
        </authorList>
    </citation>
    <scope>IDENTIFICATION</scope>
    <source>
        <strain evidence="1">Glennie</strain>
    </source>
</reference>
<sequence>MTLEELQQLKDGRGRRLQRRRPRMIEEPDFKGEDFSLFQLASQKCLEEGHIVQILDIIPNEKNKVIIKCMGWNPISPIIRCILCYKEEDLKRGECLKILDLLLEVNYYY</sequence>
<dbReference type="InParanoid" id="A0A6I8NSM3"/>
<evidence type="ECO:0000313" key="2">
    <source>
        <dbReference type="Proteomes" id="UP000002279"/>
    </source>
</evidence>
<protein>
    <submittedName>
        <fullName evidence="1">Uncharacterized protein</fullName>
    </submittedName>
</protein>
<name>A0A6I8NSM3_ORNAN</name>
<dbReference type="GeneTree" id="ENSGT00960000193198"/>
<dbReference type="AlphaFoldDB" id="A0A6I8NSM3"/>
<proteinExistence type="predicted"/>
<organism evidence="1 2">
    <name type="scientific">Ornithorhynchus anatinus</name>
    <name type="common">Duckbill platypus</name>
    <dbReference type="NCBI Taxonomy" id="9258"/>
    <lineage>
        <taxon>Eukaryota</taxon>
        <taxon>Metazoa</taxon>
        <taxon>Chordata</taxon>
        <taxon>Craniata</taxon>
        <taxon>Vertebrata</taxon>
        <taxon>Euteleostomi</taxon>
        <taxon>Mammalia</taxon>
        <taxon>Monotremata</taxon>
        <taxon>Ornithorhynchidae</taxon>
        <taxon>Ornithorhynchus</taxon>
    </lineage>
</organism>
<accession>A0A6I8NSM3</accession>
<evidence type="ECO:0000313" key="1">
    <source>
        <dbReference type="Ensembl" id="ENSOANP00000044249.1"/>
    </source>
</evidence>
<reference evidence="1" key="2">
    <citation type="submission" date="2025-09" db="UniProtKB">
        <authorList>
            <consortium name="Ensembl"/>
        </authorList>
    </citation>
    <scope>IDENTIFICATION</scope>
    <source>
        <strain evidence="1">Glennie</strain>
    </source>
</reference>
<dbReference type="Ensembl" id="ENSOANT00000062643.1">
    <property type="protein sequence ID" value="ENSOANP00000044249.1"/>
    <property type="gene ID" value="ENSOANG00000036077.1"/>
</dbReference>
<keyword evidence="2" id="KW-1185">Reference proteome</keyword>